<organism evidence="2 3">
    <name type="scientific">Pseudoalteromonas luteoviolacea S4060-1</name>
    <dbReference type="NCBI Taxonomy" id="1365257"/>
    <lineage>
        <taxon>Bacteria</taxon>
        <taxon>Pseudomonadati</taxon>
        <taxon>Pseudomonadota</taxon>
        <taxon>Gammaproteobacteria</taxon>
        <taxon>Alteromonadales</taxon>
        <taxon>Pseudoalteromonadaceae</taxon>
        <taxon>Pseudoalteromonas</taxon>
    </lineage>
</organism>
<dbReference type="SUPFAM" id="SSF54593">
    <property type="entry name" value="Glyoxalase/Bleomycin resistance protein/Dihydroxybiphenyl dioxygenase"/>
    <property type="match status" value="1"/>
</dbReference>
<dbReference type="PROSITE" id="PS51819">
    <property type="entry name" value="VOC"/>
    <property type="match status" value="1"/>
</dbReference>
<feature type="domain" description="VOC" evidence="1">
    <location>
        <begin position="5"/>
        <end position="126"/>
    </location>
</feature>
<sequence length="129" mass="15107">MIKVQAMFPMMVTPKLQIIKDYYHTVFGFTAVFYQEDFYLHLVQPSSGVQLGFLHPNHPSQPDFLHPKMEQDGYVISLEVDDARAAYTYAQAQELDIVMHYKEEQWGQRHFILQDPAGFKIDVVEHFQV</sequence>
<reference evidence="2 3" key="1">
    <citation type="submission" date="2013-07" db="EMBL/GenBank/DDBJ databases">
        <title>Comparative Genomic and Metabolomic Analysis of Twelve Strains of Pseudoalteromonas luteoviolacea.</title>
        <authorList>
            <person name="Vynne N.G."/>
            <person name="Mansson M."/>
            <person name="Gram L."/>
        </authorList>
    </citation>
    <scope>NUCLEOTIDE SEQUENCE [LARGE SCALE GENOMIC DNA]</scope>
    <source>
        <strain evidence="2 3">S4060-1</strain>
    </source>
</reference>
<protein>
    <recommendedName>
        <fullName evidence="1">VOC domain-containing protein</fullName>
    </recommendedName>
</protein>
<evidence type="ECO:0000313" key="3">
    <source>
        <dbReference type="Proteomes" id="UP000076661"/>
    </source>
</evidence>
<dbReference type="Gene3D" id="3.30.720.120">
    <property type="match status" value="1"/>
</dbReference>
<proteinExistence type="predicted"/>
<name>A0A167KGU1_9GAMM</name>
<dbReference type="EMBL" id="AUXX01000037">
    <property type="protein sequence ID" value="KZN62769.1"/>
    <property type="molecule type" value="Genomic_DNA"/>
</dbReference>
<dbReference type="InterPro" id="IPR037523">
    <property type="entry name" value="VOC_core"/>
</dbReference>
<accession>A0A167KGU1</accession>
<dbReference type="InterPro" id="IPR029068">
    <property type="entry name" value="Glyas_Bleomycin-R_OHBP_Dase"/>
</dbReference>
<dbReference type="Proteomes" id="UP000076661">
    <property type="component" value="Unassembled WGS sequence"/>
</dbReference>
<evidence type="ECO:0000313" key="2">
    <source>
        <dbReference type="EMBL" id="KZN62769.1"/>
    </source>
</evidence>
<dbReference type="InterPro" id="IPR004360">
    <property type="entry name" value="Glyas_Fos-R_dOase_dom"/>
</dbReference>
<evidence type="ECO:0000259" key="1">
    <source>
        <dbReference type="PROSITE" id="PS51819"/>
    </source>
</evidence>
<dbReference type="PATRIC" id="fig|1365257.3.peg.3942"/>
<dbReference type="Pfam" id="PF00903">
    <property type="entry name" value="Glyoxalase"/>
    <property type="match status" value="1"/>
</dbReference>
<dbReference type="AlphaFoldDB" id="A0A167KGU1"/>
<gene>
    <name evidence="2" type="ORF">N478_25110</name>
</gene>
<dbReference type="RefSeq" id="WP_063382279.1">
    <property type="nucleotide sequence ID" value="NZ_AUXX01000037.1"/>
</dbReference>
<comment type="caution">
    <text evidence="2">The sequence shown here is derived from an EMBL/GenBank/DDBJ whole genome shotgun (WGS) entry which is preliminary data.</text>
</comment>
<dbReference type="Gene3D" id="3.30.720.110">
    <property type="match status" value="1"/>
</dbReference>